<dbReference type="RefSeq" id="WP_013657927.1">
    <property type="nucleotide sequence ID" value="NC_015275.1"/>
</dbReference>
<sequence>MCCYMLYTSRYKKELLEKLEELEQEEEMANEIEVRQIGSIYEVACLMEDTKEFCDEQLAHVMSDLVQKQVISRVCITYLKSKEELRHIDKRDIMNAFMNNNYLSRQEGFSSFTYYLLYVPILQEIKKTSIFNIEGWIQFRTQKYQILLSDLLEQFVLDYSMKKEVVTFIKLMRDMSILSVPLEEILHLIYNTEGAPQLYNKDMKNMTGFYIGQYCKELLLDSTLTREDYILHILISISPKQLIIHQRAKAREQQFLKTLEIIFDDNINYCKGCMWCSN</sequence>
<keyword evidence="3" id="KW-1185">Reference proteome</keyword>
<evidence type="ECO:0000313" key="3">
    <source>
        <dbReference type="Proteomes" id="UP000008467"/>
    </source>
</evidence>
<dbReference type="KEGG" id="cle:Clole_2950"/>
<dbReference type="InterPro" id="IPR014199">
    <property type="entry name" value="Spore_YtxC"/>
</dbReference>
<dbReference type="Proteomes" id="UP000008467">
    <property type="component" value="Chromosome"/>
</dbReference>
<dbReference type="STRING" id="642492.Clole_2950"/>
<dbReference type="Pfam" id="PF08812">
    <property type="entry name" value="YtxC"/>
    <property type="match status" value="1"/>
</dbReference>
<reference evidence="2 3" key="1">
    <citation type="journal article" date="2011" name="J. Bacteriol.">
        <title>Complete genome sequence of the cellulose-degrading bacterium Cellulosilyticum lentocellum.</title>
        <authorList>
            <consortium name="US DOE Joint Genome Institute"/>
            <person name="Miller D.A."/>
            <person name="Suen G."/>
            <person name="Bruce D."/>
            <person name="Copeland A."/>
            <person name="Cheng J.F."/>
            <person name="Detter C."/>
            <person name="Goodwin L.A."/>
            <person name="Han C.S."/>
            <person name="Hauser L.J."/>
            <person name="Land M.L."/>
            <person name="Lapidus A."/>
            <person name="Lucas S."/>
            <person name="Meincke L."/>
            <person name="Pitluck S."/>
            <person name="Tapia R."/>
            <person name="Teshima H."/>
            <person name="Woyke T."/>
            <person name="Fox B.G."/>
            <person name="Angert E.R."/>
            <person name="Currie C.R."/>
        </authorList>
    </citation>
    <scope>NUCLEOTIDE SEQUENCE [LARGE SCALE GENOMIC DNA]</scope>
    <source>
        <strain evidence="3">ATCC 49066 / DSM 5427 / NCIMB 11756 / RHM5</strain>
    </source>
</reference>
<evidence type="ECO:0000313" key="2">
    <source>
        <dbReference type="EMBL" id="ADZ84647.1"/>
    </source>
</evidence>
<protein>
    <submittedName>
        <fullName evidence="2">Sporulation protein YtxC</fullName>
    </submittedName>
</protein>
<gene>
    <name evidence="2" type="ordered locus">Clole_2950</name>
</gene>
<name>F2JLX1_CELLD</name>
<dbReference type="HOGENOM" id="CLU_1000009_0_0_9"/>
<keyword evidence="1" id="KW-0175">Coiled coil</keyword>
<dbReference type="EMBL" id="CP002582">
    <property type="protein sequence ID" value="ADZ84647.1"/>
    <property type="molecule type" value="Genomic_DNA"/>
</dbReference>
<accession>F2JLX1</accession>
<proteinExistence type="predicted"/>
<dbReference type="AlphaFoldDB" id="F2JLX1"/>
<feature type="coiled-coil region" evidence="1">
    <location>
        <begin position="8"/>
        <end position="35"/>
    </location>
</feature>
<evidence type="ECO:0000256" key="1">
    <source>
        <dbReference type="SAM" id="Coils"/>
    </source>
</evidence>
<organism evidence="2 3">
    <name type="scientific">Cellulosilyticum lentocellum (strain ATCC 49066 / DSM 5427 / NCIMB 11756 / RHM5)</name>
    <name type="common">Clostridium lentocellum</name>
    <dbReference type="NCBI Taxonomy" id="642492"/>
    <lineage>
        <taxon>Bacteria</taxon>
        <taxon>Bacillati</taxon>
        <taxon>Bacillota</taxon>
        <taxon>Clostridia</taxon>
        <taxon>Lachnospirales</taxon>
        <taxon>Cellulosilyticaceae</taxon>
        <taxon>Cellulosilyticum</taxon>
    </lineage>
</organism>